<feature type="region of interest" description="Disordered" evidence="1">
    <location>
        <begin position="1"/>
        <end position="48"/>
    </location>
</feature>
<protein>
    <submittedName>
        <fullName evidence="2">Uncharacterized protein</fullName>
    </submittedName>
</protein>
<feature type="compositionally biased region" description="Basic and acidic residues" evidence="1">
    <location>
        <begin position="28"/>
        <end position="37"/>
    </location>
</feature>
<evidence type="ECO:0000313" key="3">
    <source>
        <dbReference type="Proteomes" id="UP000235786"/>
    </source>
</evidence>
<gene>
    <name evidence="2" type="ORF">L207DRAFT_526503</name>
</gene>
<evidence type="ECO:0000256" key="1">
    <source>
        <dbReference type="SAM" id="MobiDB-lite"/>
    </source>
</evidence>
<name>A0A2J6RXT3_HYAVF</name>
<dbReference type="Proteomes" id="UP000235786">
    <property type="component" value="Unassembled WGS sequence"/>
</dbReference>
<organism evidence="2 3">
    <name type="scientific">Hyaloscypha variabilis (strain UAMH 11265 / GT02V1 / F)</name>
    <name type="common">Meliniomyces variabilis</name>
    <dbReference type="NCBI Taxonomy" id="1149755"/>
    <lineage>
        <taxon>Eukaryota</taxon>
        <taxon>Fungi</taxon>
        <taxon>Dikarya</taxon>
        <taxon>Ascomycota</taxon>
        <taxon>Pezizomycotina</taxon>
        <taxon>Leotiomycetes</taxon>
        <taxon>Helotiales</taxon>
        <taxon>Hyaloscyphaceae</taxon>
        <taxon>Hyaloscypha</taxon>
        <taxon>Hyaloscypha variabilis</taxon>
    </lineage>
</organism>
<dbReference type="EMBL" id="KZ613942">
    <property type="protein sequence ID" value="PMD43324.1"/>
    <property type="molecule type" value="Genomic_DNA"/>
</dbReference>
<evidence type="ECO:0000313" key="2">
    <source>
        <dbReference type="EMBL" id="PMD43324.1"/>
    </source>
</evidence>
<proteinExistence type="predicted"/>
<accession>A0A2J6RXT3</accession>
<dbReference type="AlphaFoldDB" id="A0A2J6RXT3"/>
<reference evidence="2 3" key="1">
    <citation type="submission" date="2016-04" db="EMBL/GenBank/DDBJ databases">
        <title>A degradative enzymes factory behind the ericoid mycorrhizal symbiosis.</title>
        <authorList>
            <consortium name="DOE Joint Genome Institute"/>
            <person name="Martino E."/>
            <person name="Morin E."/>
            <person name="Grelet G."/>
            <person name="Kuo A."/>
            <person name="Kohler A."/>
            <person name="Daghino S."/>
            <person name="Barry K."/>
            <person name="Choi C."/>
            <person name="Cichocki N."/>
            <person name="Clum A."/>
            <person name="Copeland A."/>
            <person name="Hainaut M."/>
            <person name="Haridas S."/>
            <person name="Labutti K."/>
            <person name="Lindquist E."/>
            <person name="Lipzen A."/>
            <person name="Khouja H.-R."/>
            <person name="Murat C."/>
            <person name="Ohm R."/>
            <person name="Olson A."/>
            <person name="Spatafora J."/>
            <person name="Veneault-Fourrey C."/>
            <person name="Henrissat B."/>
            <person name="Grigoriev I."/>
            <person name="Martin F."/>
            <person name="Perotto S."/>
        </authorList>
    </citation>
    <scope>NUCLEOTIDE SEQUENCE [LARGE SCALE GENOMIC DNA]</scope>
    <source>
        <strain evidence="2 3">F</strain>
    </source>
</reference>
<keyword evidence="3" id="KW-1185">Reference proteome</keyword>
<sequence length="164" mass="17906">MTMKHSDGVAGNPARNQGQCRPAALGSDHPHRFEGSKIRSPRGETVPSPREISILKADKLQPRTLRGRCSQQRVGAKLDGAWRRDAAADVSCWCCCWCWCFCLTDLDPRGLRSSSSQQPNRTSQLPSRVLAGSTKHEEVLVPRSVLSLLLESSPLSNLAATQAS</sequence>